<accession>A0A285E929</accession>
<evidence type="ECO:0000256" key="1">
    <source>
        <dbReference type="ARBA" id="ARBA00006484"/>
    </source>
</evidence>
<dbReference type="AlphaFoldDB" id="A0A285E929"/>
<dbReference type="InterPro" id="IPR002347">
    <property type="entry name" value="SDR_fam"/>
</dbReference>
<dbReference type="PRINTS" id="PR00080">
    <property type="entry name" value="SDRFAMILY"/>
</dbReference>
<dbReference type="NCBIfam" id="NF009467">
    <property type="entry name" value="PRK12826.1-3"/>
    <property type="match status" value="1"/>
</dbReference>
<dbReference type="EMBL" id="OBDO01000001">
    <property type="protein sequence ID" value="SNX94596.1"/>
    <property type="molecule type" value="Genomic_DNA"/>
</dbReference>
<dbReference type="SUPFAM" id="SSF51735">
    <property type="entry name" value="NAD(P)-binding Rossmann-fold domains"/>
    <property type="match status" value="1"/>
</dbReference>
<dbReference type="Gene3D" id="3.40.50.720">
    <property type="entry name" value="NAD(P)-binding Rossmann-like Domain"/>
    <property type="match status" value="1"/>
</dbReference>
<dbReference type="CDD" id="cd05233">
    <property type="entry name" value="SDR_c"/>
    <property type="match status" value="1"/>
</dbReference>
<name>A0A285E929_9ACTN</name>
<organism evidence="5 6">
    <name type="scientific">Geodermatophilus sabuli</name>
    <dbReference type="NCBI Taxonomy" id="1564158"/>
    <lineage>
        <taxon>Bacteria</taxon>
        <taxon>Bacillati</taxon>
        <taxon>Actinomycetota</taxon>
        <taxon>Actinomycetes</taxon>
        <taxon>Geodermatophilales</taxon>
        <taxon>Geodermatophilaceae</taxon>
        <taxon>Geodermatophilus</taxon>
    </lineage>
</organism>
<keyword evidence="3" id="KW-0520">NAD</keyword>
<evidence type="ECO:0000313" key="5">
    <source>
        <dbReference type="EMBL" id="SNX94596.1"/>
    </source>
</evidence>
<keyword evidence="6" id="KW-1185">Reference proteome</keyword>
<protein>
    <submittedName>
        <fullName evidence="5">SDR family mycofactocin-dependent oxidoreductase</fullName>
    </submittedName>
</protein>
<dbReference type="FunFam" id="3.40.50.720:FF:000084">
    <property type="entry name" value="Short-chain dehydrogenase reductase"/>
    <property type="match status" value="1"/>
</dbReference>
<dbReference type="InterPro" id="IPR020904">
    <property type="entry name" value="Sc_DH/Rdtase_CS"/>
</dbReference>
<sequence length="272" mass="28957">MAGRMDGKVVFITGAARGQGRAHAVRLAEEGADIIAVDICESIPTVTQYGGATPEDLQETVRLVEALDRRIVAEQADVRDLARLKEVVRSGVAELGRLDGVVANAGIEIFKAWDKFTEQEFRDVIDVNLVGVWNTVMATAPVLVEAGHGGSVVLISSGNGLKGGPFNLPYTASKFAVTGMGKTFAAELGKHRIRVNTVHPGPVDTDMSRHISPLFGEIAAGNEHLLSTYAHFHPDSVMDPVEISHAVLYLLSDESTWTSALALAVDGGVTAY</sequence>
<dbReference type="InterPro" id="IPR036291">
    <property type="entry name" value="NAD(P)-bd_dom_sf"/>
</dbReference>
<keyword evidence="2" id="KW-0560">Oxidoreductase</keyword>
<evidence type="ECO:0000313" key="6">
    <source>
        <dbReference type="Proteomes" id="UP000219514"/>
    </source>
</evidence>
<dbReference type="OrthoDB" id="5173603at2"/>
<evidence type="ECO:0000256" key="3">
    <source>
        <dbReference type="ARBA" id="ARBA00023027"/>
    </source>
</evidence>
<dbReference type="PRINTS" id="PR00081">
    <property type="entry name" value="GDHRDH"/>
</dbReference>
<comment type="similarity">
    <text evidence="1 4">Belongs to the short-chain dehydrogenases/reductases (SDR) family.</text>
</comment>
<dbReference type="PROSITE" id="PS00061">
    <property type="entry name" value="ADH_SHORT"/>
    <property type="match status" value="1"/>
</dbReference>
<dbReference type="Pfam" id="PF00106">
    <property type="entry name" value="adh_short"/>
    <property type="match status" value="1"/>
</dbReference>
<dbReference type="NCBIfam" id="TIGR03971">
    <property type="entry name" value="SDR_subfam_1"/>
    <property type="match status" value="1"/>
</dbReference>
<evidence type="ECO:0000256" key="4">
    <source>
        <dbReference type="RuleBase" id="RU000363"/>
    </source>
</evidence>
<reference evidence="5 6" key="1">
    <citation type="submission" date="2017-09" db="EMBL/GenBank/DDBJ databases">
        <authorList>
            <person name="Ehlers B."/>
            <person name="Leendertz F.H."/>
        </authorList>
    </citation>
    <scope>NUCLEOTIDE SEQUENCE [LARGE SCALE GENOMIC DNA]</scope>
    <source>
        <strain evidence="5 6">DSM 46844</strain>
    </source>
</reference>
<gene>
    <name evidence="5" type="ORF">SAMN06893097_101393</name>
</gene>
<dbReference type="RefSeq" id="WP_097203869.1">
    <property type="nucleotide sequence ID" value="NZ_JACHXB010000001.1"/>
</dbReference>
<dbReference type="PANTHER" id="PTHR24321:SF8">
    <property type="entry name" value="ESTRADIOL 17-BETA-DEHYDROGENASE 8-RELATED"/>
    <property type="match status" value="1"/>
</dbReference>
<dbReference type="Proteomes" id="UP000219514">
    <property type="component" value="Unassembled WGS sequence"/>
</dbReference>
<proteinExistence type="inferred from homology"/>
<dbReference type="PANTHER" id="PTHR24321">
    <property type="entry name" value="DEHYDROGENASES, SHORT CHAIN"/>
    <property type="match status" value="1"/>
</dbReference>
<evidence type="ECO:0000256" key="2">
    <source>
        <dbReference type="ARBA" id="ARBA00023002"/>
    </source>
</evidence>
<dbReference type="GO" id="GO:0016491">
    <property type="term" value="F:oxidoreductase activity"/>
    <property type="evidence" value="ECO:0007669"/>
    <property type="project" value="UniProtKB-KW"/>
</dbReference>
<dbReference type="InterPro" id="IPR023985">
    <property type="entry name" value="SDR_subfam_1"/>
</dbReference>